<keyword evidence="1" id="KW-0819">tRNA processing</keyword>
<dbReference type="OrthoDB" id="3180714at2759"/>
<organism evidence="4 5">
    <name type="scientific">Pieris macdunnoughi</name>
    <dbReference type="NCBI Taxonomy" id="345717"/>
    <lineage>
        <taxon>Eukaryota</taxon>
        <taxon>Metazoa</taxon>
        <taxon>Ecdysozoa</taxon>
        <taxon>Arthropoda</taxon>
        <taxon>Hexapoda</taxon>
        <taxon>Insecta</taxon>
        <taxon>Pterygota</taxon>
        <taxon>Neoptera</taxon>
        <taxon>Endopterygota</taxon>
        <taxon>Lepidoptera</taxon>
        <taxon>Glossata</taxon>
        <taxon>Ditrysia</taxon>
        <taxon>Papilionoidea</taxon>
        <taxon>Pieridae</taxon>
        <taxon>Pierinae</taxon>
        <taxon>Pieris</taxon>
    </lineage>
</organism>
<dbReference type="GO" id="GO:0005634">
    <property type="term" value="C:nucleus"/>
    <property type="evidence" value="ECO:0007669"/>
    <property type="project" value="TreeGrafter"/>
</dbReference>
<evidence type="ECO:0000256" key="1">
    <source>
        <dbReference type="ARBA" id="ARBA00022694"/>
    </source>
</evidence>
<dbReference type="Gene3D" id="3.40.140.10">
    <property type="entry name" value="Cytidine Deaminase, domain 2"/>
    <property type="match status" value="1"/>
</dbReference>
<dbReference type="InterPro" id="IPR002125">
    <property type="entry name" value="CMP_dCMP_dom"/>
</dbReference>
<comment type="similarity">
    <text evidence="2">Belongs to the cytidine and deoxycytidylate deaminase family. ADAT3 subfamily.</text>
</comment>
<dbReference type="PANTHER" id="PTHR11079">
    <property type="entry name" value="CYTOSINE DEAMINASE FAMILY MEMBER"/>
    <property type="match status" value="1"/>
</dbReference>
<comment type="caution">
    <text evidence="4">The sequence shown here is derived from an EMBL/GenBank/DDBJ whole genome shotgun (WGS) entry which is preliminary data.</text>
</comment>
<dbReference type="GO" id="GO:0005737">
    <property type="term" value="C:cytoplasm"/>
    <property type="evidence" value="ECO:0007669"/>
    <property type="project" value="TreeGrafter"/>
</dbReference>
<reference evidence="4" key="1">
    <citation type="submission" date="2021-02" db="EMBL/GenBank/DDBJ databases">
        <authorList>
            <person name="Steward A R."/>
        </authorList>
    </citation>
    <scope>NUCLEOTIDE SEQUENCE</scope>
</reference>
<feature type="domain" description="CMP/dCMP-type deaminase" evidence="3">
    <location>
        <begin position="159"/>
        <end position="325"/>
    </location>
</feature>
<dbReference type="InterPro" id="IPR016193">
    <property type="entry name" value="Cytidine_deaminase-like"/>
</dbReference>
<dbReference type="Proteomes" id="UP000663880">
    <property type="component" value="Unassembled WGS sequence"/>
</dbReference>
<keyword evidence="5" id="KW-1185">Reference proteome</keyword>
<dbReference type="Pfam" id="PF00383">
    <property type="entry name" value="dCMP_cyt_deam_1"/>
    <property type="match status" value="1"/>
</dbReference>
<evidence type="ECO:0000313" key="5">
    <source>
        <dbReference type="Proteomes" id="UP000663880"/>
    </source>
</evidence>
<dbReference type="PANTHER" id="PTHR11079:SF156">
    <property type="entry name" value="INACTIVE TRNA-SPECIFIC ADENOSINE DEAMINASE-LIKE PROTEIN 3-RELATED"/>
    <property type="match status" value="1"/>
</dbReference>
<name>A0A821KUM3_9NEOP</name>
<sequence length="329" mass="38110">MEEPQMKRKPNVIDCHLNSLKTTKKPLNVVMNDMTSQPLIPTYVGHIKNVRDISKIVLLLNQKVPVKELQHLKRVRKQEVVICPTEYVNDMSIEDYLCKCDEGFKDIFGAFEVKNVPKLPPKLKKQYEDAKMFWPCNFHPDKYLEKLYSGQFFTEQELDSHRRYMEVAFLAAKWFDVQNVAVVVDPTISSVVAIGEDNRKCHPMQHAAMLAIDNVARTQNGGAWQSQMDDDTFIDVKLLDYLKDLDVKFGHRRFKSKQEEDTGPYLCTGYDVYMMKEPCVMCAMALVHARARRIFFAIDNEEDGALKSRVKLQTVTSLNHRFEVFTGFL</sequence>
<proteinExistence type="inferred from homology"/>
<dbReference type="EMBL" id="CAJOBZ010000001">
    <property type="protein sequence ID" value="CAF4742406.1"/>
    <property type="molecule type" value="Genomic_DNA"/>
</dbReference>
<gene>
    <name evidence="4" type="ORF">PMACD_LOCUS111</name>
</gene>
<dbReference type="PROSITE" id="PS51747">
    <property type="entry name" value="CYT_DCMP_DEAMINASES_2"/>
    <property type="match status" value="1"/>
</dbReference>
<dbReference type="GO" id="GO:0008033">
    <property type="term" value="P:tRNA processing"/>
    <property type="evidence" value="ECO:0007669"/>
    <property type="project" value="UniProtKB-KW"/>
</dbReference>
<protein>
    <recommendedName>
        <fullName evidence="3">CMP/dCMP-type deaminase domain-containing protein</fullName>
    </recommendedName>
</protein>
<evidence type="ECO:0000313" key="4">
    <source>
        <dbReference type="EMBL" id="CAF4742406.1"/>
    </source>
</evidence>
<dbReference type="SUPFAM" id="SSF53927">
    <property type="entry name" value="Cytidine deaminase-like"/>
    <property type="match status" value="1"/>
</dbReference>
<evidence type="ECO:0000259" key="3">
    <source>
        <dbReference type="PROSITE" id="PS51747"/>
    </source>
</evidence>
<evidence type="ECO:0000256" key="2">
    <source>
        <dbReference type="ARBA" id="ARBA00038160"/>
    </source>
</evidence>
<dbReference type="GO" id="GO:0052717">
    <property type="term" value="F:tRNA-specific adenosine-34 deaminase activity"/>
    <property type="evidence" value="ECO:0007669"/>
    <property type="project" value="TreeGrafter"/>
</dbReference>
<dbReference type="AlphaFoldDB" id="A0A821KUM3"/>
<accession>A0A821KUM3</accession>